<accession>A0A137PA05</accession>
<organism evidence="1 2">
    <name type="scientific">Conidiobolus coronatus (strain ATCC 28846 / CBS 209.66 / NRRL 28638)</name>
    <name type="common">Delacroixia coronata</name>
    <dbReference type="NCBI Taxonomy" id="796925"/>
    <lineage>
        <taxon>Eukaryota</taxon>
        <taxon>Fungi</taxon>
        <taxon>Fungi incertae sedis</taxon>
        <taxon>Zoopagomycota</taxon>
        <taxon>Entomophthoromycotina</taxon>
        <taxon>Entomophthoromycetes</taxon>
        <taxon>Entomophthorales</taxon>
        <taxon>Ancylistaceae</taxon>
        <taxon>Conidiobolus</taxon>
    </lineage>
</organism>
<sequence length="135" mass="16446">MGCVQSREVQESKDQRRWMKDIVSRYYKDKKENETFVIITSVEEHKKNYKDLDPGRRKGQIKEALNLNHKWENYNDFSDGCRLMDMITSPINSTEFIVFAFQKGTFYTVDQVHEFKGEYQFRTDSEIWKQFYYYM</sequence>
<reference evidence="1 2" key="1">
    <citation type="journal article" date="2015" name="Genome Biol. Evol.">
        <title>Phylogenomic analyses indicate that early fungi evolved digesting cell walls of algal ancestors of land plants.</title>
        <authorList>
            <person name="Chang Y."/>
            <person name="Wang S."/>
            <person name="Sekimoto S."/>
            <person name="Aerts A.L."/>
            <person name="Choi C."/>
            <person name="Clum A."/>
            <person name="LaButti K.M."/>
            <person name="Lindquist E.A."/>
            <person name="Yee Ngan C."/>
            <person name="Ohm R.A."/>
            <person name="Salamov A.A."/>
            <person name="Grigoriev I.V."/>
            <person name="Spatafora J.W."/>
            <person name="Berbee M.L."/>
        </authorList>
    </citation>
    <scope>NUCLEOTIDE SEQUENCE [LARGE SCALE GENOMIC DNA]</scope>
    <source>
        <strain evidence="1 2">NRRL 28638</strain>
    </source>
</reference>
<name>A0A137PA05_CONC2</name>
<gene>
    <name evidence="1" type="ORF">CONCODRAFT_5456</name>
</gene>
<evidence type="ECO:0000313" key="2">
    <source>
        <dbReference type="Proteomes" id="UP000070444"/>
    </source>
</evidence>
<evidence type="ECO:0000313" key="1">
    <source>
        <dbReference type="EMBL" id="KXN71835.1"/>
    </source>
</evidence>
<dbReference type="AlphaFoldDB" id="A0A137PA05"/>
<keyword evidence="2" id="KW-1185">Reference proteome</keyword>
<dbReference type="Proteomes" id="UP000070444">
    <property type="component" value="Unassembled WGS sequence"/>
</dbReference>
<proteinExistence type="predicted"/>
<protein>
    <submittedName>
        <fullName evidence="1">Uncharacterized protein</fullName>
    </submittedName>
</protein>
<dbReference type="EMBL" id="KQ964466">
    <property type="protein sequence ID" value="KXN71835.1"/>
    <property type="molecule type" value="Genomic_DNA"/>
</dbReference>